<dbReference type="PANTHER" id="PTHR36206">
    <property type="entry name" value="ASPERCRYPTIN BIOSYNTHESIS CLUSTER-SPECIFIC TRANSCRIPTION REGULATOR ATNN-RELATED"/>
    <property type="match status" value="1"/>
</dbReference>
<dbReference type="RefSeq" id="XP_069310330.1">
    <property type="nucleotide sequence ID" value="XM_069448216.1"/>
</dbReference>
<proteinExistence type="predicted"/>
<keyword evidence="3" id="KW-0805">Transcription regulation</keyword>
<dbReference type="Proteomes" id="UP001578633">
    <property type="component" value="Chromosome 1"/>
</dbReference>
<evidence type="ECO:0000313" key="8">
    <source>
        <dbReference type="EMBL" id="KAL1799746.1"/>
    </source>
</evidence>
<accession>A0ABR3UWI8</accession>
<keyword evidence="2" id="KW-0862">Zinc</keyword>
<evidence type="ECO:0000256" key="6">
    <source>
        <dbReference type="ARBA" id="ARBA00023242"/>
    </source>
</evidence>
<name>A0ABR3UWI8_9PLEO</name>
<comment type="caution">
    <text evidence="8">The sequence shown here is derived from an EMBL/GenBank/DDBJ whole genome shotgun (WGS) entry which is preliminary data.</text>
</comment>
<evidence type="ECO:0000313" key="9">
    <source>
        <dbReference type="Proteomes" id="UP001578633"/>
    </source>
</evidence>
<organism evidence="8 9">
    <name type="scientific">Alternaria dauci</name>
    <dbReference type="NCBI Taxonomy" id="48095"/>
    <lineage>
        <taxon>Eukaryota</taxon>
        <taxon>Fungi</taxon>
        <taxon>Dikarya</taxon>
        <taxon>Ascomycota</taxon>
        <taxon>Pezizomycotina</taxon>
        <taxon>Dothideomycetes</taxon>
        <taxon>Pleosporomycetidae</taxon>
        <taxon>Pleosporales</taxon>
        <taxon>Pleosporineae</taxon>
        <taxon>Pleosporaceae</taxon>
        <taxon>Alternaria</taxon>
        <taxon>Alternaria sect. Porri</taxon>
    </lineage>
</organism>
<gene>
    <name evidence="8" type="ORF">ACET3X_000088</name>
</gene>
<reference evidence="8 9" key="1">
    <citation type="submission" date="2024-09" db="EMBL/GenBank/DDBJ databases">
        <title>T2T genomes of carrot and Alternaria dauci and their utility for understanding host-pathogen interaction during carrot leaf blight disease.</title>
        <authorList>
            <person name="Liu W."/>
            <person name="Xu S."/>
            <person name="Ou C."/>
            <person name="Liu X."/>
            <person name="Zhuang F."/>
            <person name="Deng X.W."/>
        </authorList>
    </citation>
    <scope>NUCLEOTIDE SEQUENCE [LARGE SCALE GENOMIC DNA]</scope>
    <source>
        <strain evidence="8 9">A2016</strain>
    </source>
</reference>
<dbReference type="InterPro" id="IPR052360">
    <property type="entry name" value="Transcr_Regulatory_Proteins"/>
</dbReference>
<evidence type="ECO:0000256" key="1">
    <source>
        <dbReference type="ARBA" id="ARBA00022723"/>
    </source>
</evidence>
<evidence type="ECO:0000256" key="3">
    <source>
        <dbReference type="ARBA" id="ARBA00023015"/>
    </source>
</evidence>
<sequence length="352" mass="39701">MIFSDDTSPYEWGLNTTQEIPVMVSSEDGYKNIEAARDDLVRMSRCLLWASGNLYKELPDVEKKDIREMYGTMIRGLIVWQRKFGISERKSMDGIGRDTASKKGDEEKARNGKTLLRIYAIMVRTLVTAGAGLTSEMAWDSYIDDFRETVELAETLPMLKPQPSVSPTPPTPESQPQPQASTSSPHLTVTFNFNTTYPVSNHTCYPQSFTSRLAPQTFSPSFELSLIVPLFLIATRCRDPLVRRRALALLLNYRRREGVWDSLAAGMVAAQVLKQEEGILDAELSEGNWLSMGRVERAEDVKEEKRLGDLFVRVEMREGGAGAIEMRYDRSDGEKLKEETILGRDIGCHLCE</sequence>
<keyword evidence="9" id="KW-1185">Reference proteome</keyword>
<evidence type="ECO:0000256" key="2">
    <source>
        <dbReference type="ARBA" id="ARBA00022833"/>
    </source>
</evidence>
<evidence type="ECO:0000256" key="5">
    <source>
        <dbReference type="ARBA" id="ARBA00023163"/>
    </source>
</evidence>
<keyword evidence="6" id="KW-0539">Nucleus</keyword>
<keyword evidence="5" id="KW-0804">Transcription</keyword>
<protein>
    <submittedName>
        <fullName evidence="8">Uncharacterized protein</fullName>
    </submittedName>
</protein>
<feature type="region of interest" description="Disordered" evidence="7">
    <location>
        <begin position="157"/>
        <end position="187"/>
    </location>
</feature>
<evidence type="ECO:0000256" key="4">
    <source>
        <dbReference type="ARBA" id="ARBA00023125"/>
    </source>
</evidence>
<evidence type="ECO:0000256" key="7">
    <source>
        <dbReference type="SAM" id="MobiDB-lite"/>
    </source>
</evidence>
<feature type="compositionally biased region" description="Low complexity" evidence="7">
    <location>
        <begin position="176"/>
        <end position="185"/>
    </location>
</feature>
<keyword evidence="4" id="KW-0238">DNA-binding</keyword>
<dbReference type="GeneID" id="96080410"/>
<feature type="compositionally biased region" description="Pro residues" evidence="7">
    <location>
        <begin position="164"/>
        <end position="175"/>
    </location>
</feature>
<keyword evidence="1" id="KW-0479">Metal-binding</keyword>
<dbReference type="EMBL" id="JBHGVX010000001">
    <property type="protein sequence ID" value="KAL1799746.1"/>
    <property type="molecule type" value="Genomic_DNA"/>
</dbReference>
<dbReference type="PANTHER" id="PTHR36206:SF4">
    <property type="entry name" value="HYPOTHETICAL CONSERVED PROTEIN (EUROFUNG)-RELATED"/>
    <property type="match status" value="1"/>
</dbReference>